<evidence type="ECO:0000313" key="2">
    <source>
        <dbReference type="EMBL" id="GAV73197.1"/>
    </source>
</evidence>
<dbReference type="OrthoDB" id="1098763at2759"/>
<evidence type="ECO:0000259" key="1">
    <source>
        <dbReference type="Pfam" id="PF14111"/>
    </source>
</evidence>
<gene>
    <name evidence="2" type="ORF">CFOL_v3_16683</name>
</gene>
<name>A0A1Q3BZ09_CEPFO</name>
<accession>A0A1Q3BZ09</accession>
<dbReference type="InParanoid" id="A0A1Q3BZ09"/>
<reference evidence="3" key="1">
    <citation type="submission" date="2016-04" db="EMBL/GenBank/DDBJ databases">
        <title>Cephalotus genome sequencing.</title>
        <authorList>
            <person name="Fukushima K."/>
            <person name="Hasebe M."/>
            <person name="Fang X."/>
        </authorList>
    </citation>
    <scope>NUCLEOTIDE SEQUENCE [LARGE SCALE GENOMIC DNA]</scope>
    <source>
        <strain evidence="3">cv. St1</strain>
    </source>
</reference>
<dbReference type="InterPro" id="IPR025558">
    <property type="entry name" value="DUF4283"/>
</dbReference>
<evidence type="ECO:0000313" key="3">
    <source>
        <dbReference type="Proteomes" id="UP000187406"/>
    </source>
</evidence>
<dbReference type="EMBL" id="BDDD01001085">
    <property type="protein sequence ID" value="GAV73197.1"/>
    <property type="molecule type" value="Genomic_DNA"/>
</dbReference>
<dbReference type="PANTHER" id="PTHR31286">
    <property type="entry name" value="GLYCINE-RICH CELL WALL STRUCTURAL PROTEIN 1.8-LIKE"/>
    <property type="match status" value="1"/>
</dbReference>
<feature type="non-terminal residue" evidence="2">
    <location>
        <position position="1"/>
    </location>
</feature>
<dbReference type="Proteomes" id="UP000187406">
    <property type="component" value="Unassembled WGS sequence"/>
</dbReference>
<organism evidence="2 3">
    <name type="scientific">Cephalotus follicularis</name>
    <name type="common">Albany pitcher plant</name>
    <dbReference type="NCBI Taxonomy" id="3775"/>
    <lineage>
        <taxon>Eukaryota</taxon>
        <taxon>Viridiplantae</taxon>
        <taxon>Streptophyta</taxon>
        <taxon>Embryophyta</taxon>
        <taxon>Tracheophyta</taxon>
        <taxon>Spermatophyta</taxon>
        <taxon>Magnoliopsida</taxon>
        <taxon>eudicotyledons</taxon>
        <taxon>Gunneridae</taxon>
        <taxon>Pentapetalae</taxon>
        <taxon>rosids</taxon>
        <taxon>fabids</taxon>
        <taxon>Oxalidales</taxon>
        <taxon>Cephalotaceae</taxon>
        <taxon>Cephalotus</taxon>
    </lineage>
</organism>
<sequence>LEFFEPLLVDGVLRAKPPPEVVANGALEWEHSLVAFLIGKRLPGKNVKDVLERKWGQVGHFSFHVVGNGVFMVKFDNGQARDWVLDNGPWDIWGYHLAFRKWTKGMFLTLEDCKSIPVWVKLSKVPVQCWTKLGLSYIASVLGKPLHMDVSTTKRHALTFSRVCVDMAVTSTFPDNIILELEDGNTTTIGVEYPWRPASCTLCKVFNHSNKTCPRAPQREWLPKPVVMAQRKPEDAEGWIMVKRKGNPTEQAQVPAQLELNPVDVEQGGGEDVAKQAPKMPMKSAPAAMDLSTASPVEGGSMAREDGEIDCCAERIGDTSKVLLIGSTSNHKKKKKRGQGG</sequence>
<dbReference type="PANTHER" id="PTHR31286:SF165">
    <property type="entry name" value="DUF4283 DOMAIN-CONTAINING PROTEIN"/>
    <property type="match status" value="1"/>
</dbReference>
<protein>
    <submittedName>
        <fullName evidence="2">DUF4283 domain-containing protein/zf-CCHC_4 domain-containing protein</fullName>
    </submittedName>
</protein>
<comment type="caution">
    <text evidence="2">The sequence shown here is derived from an EMBL/GenBank/DDBJ whole genome shotgun (WGS) entry which is preliminary data.</text>
</comment>
<keyword evidence="3" id="KW-1185">Reference proteome</keyword>
<dbReference type="Pfam" id="PF14111">
    <property type="entry name" value="DUF4283"/>
    <property type="match status" value="1"/>
</dbReference>
<proteinExistence type="predicted"/>
<feature type="domain" description="DUF4283" evidence="1">
    <location>
        <begin position="27"/>
        <end position="105"/>
    </location>
</feature>
<dbReference type="InterPro" id="IPR040256">
    <property type="entry name" value="At4g02000-like"/>
</dbReference>
<dbReference type="AlphaFoldDB" id="A0A1Q3BZ09"/>